<dbReference type="EMBL" id="WBVO01000011">
    <property type="protein sequence ID" value="KAB2807358.1"/>
    <property type="molecule type" value="Genomic_DNA"/>
</dbReference>
<name>A0A6N6REV8_9FLAO</name>
<accession>A0A6N6REV8</accession>
<dbReference type="RefSeq" id="WP_151668165.1">
    <property type="nucleotide sequence ID" value="NZ_WBVO01000011.1"/>
</dbReference>
<protein>
    <submittedName>
        <fullName evidence="1">Uncharacterized protein</fullName>
    </submittedName>
</protein>
<dbReference type="AlphaFoldDB" id="A0A6N6REV8"/>
<organism evidence="1 2">
    <name type="scientific">Phaeocystidibacter luteus</name>
    <dbReference type="NCBI Taxonomy" id="911197"/>
    <lineage>
        <taxon>Bacteria</taxon>
        <taxon>Pseudomonadati</taxon>
        <taxon>Bacteroidota</taxon>
        <taxon>Flavobacteriia</taxon>
        <taxon>Flavobacteriales</taxon>
        <taxon>Phaeocystidibacteraceae</taxon>
        <taxon>Phaeocystidibacter</taxon>
    </lineage>
</organism>
<gene>
    <name evidence="1" type="ORF">F8C67_12335</name>
</gene>
<dbReference type="PROSITE" id="PS51257">
    <property type="entry name" value="PROKAR_LIPOPROTEIN"/>
    <property type="match status" value="1"/>
</dbReference>
<keyword evidence="2" id="KW-1185">Reference proteome</keyword>
<proteinExistence type="predicted"/>
<dbReference type="Proteomes" id="UP000468650">
    <property type="component" value="Unassembled WGS sequence"/>
</dbReference>
<reference evidence="1 2" key="1">
    <citation type="submission" date="2019-09" db="EMBL/GenBank/DDBJ databases">
        <title>Genomes of family Cryomorphaceae.</title>
        <authorList>
            <person name="Bowman J.P."/>
        </authorList>
    </citation>
    <scope>NUCLEOTIDE SEQUENCE [LARGE SCALE GENOMIC DNA]</scope>
    <source>
        <strain evidence="1 2">LMG 25704</strain>
    </source>
</reference>
<evidence type="ECO:0000313" key="1">
    <source>
        <dbReference type="EMBL" id="KAB2807358.1"/>
    </source>
</evidence>
<comment type="caution">
    <text evidence="1">The sequence shown here is derived from an EMBL/GenBank/DDBJ whole genome shotgun (WGS) entry which is preliminary data.</text>
</comment>
<evidence type="ECO:0000313" key="2">
    <source>
        <dbReference type="Proteomes" id="UP000468650"/>
    </source>
</evidence>
<sequence length="332" mass="36927">MRKILTLAAVSVALVSCDRDTDPQGPSLDELYGDFSVLQDFEVTRNTVNFASGQNLHFTARFSKTVDWEIHIVGETSGAEKIFTGKSKVVDAENALWNGTTTNLPMFKREACMAYITVPEEGYGDTIPQINVDSVRVTTGFVIADFESGMNPGWNSFAQSGADMSWNIVQADSAAEKEHYFDMGGEVNFDYLIGLIDFPASAYNEALFPLNPNPDQVYFNVFLYKPAGITNEIVLFQFREDENENGIYNQNNEDMYSLELKGLDVGWQMISIRYSDMVALVNGQPADPAGNGVHEPDKLLQVSVLFLADPSSGYSQTWMDNLIFTENQAFQP</sequence>
<dbReference type="OrthoDB" id="931504at2"/>